<evidence type="ECO:0000313" key="2">
    <source>
        <dbReference type="Proteomes" id="UP000051841"/>
    </source>
</evidence>
<accession>A0A0R2HCL0</accession>
<name>A0A0R2HCL0_9FIRM</name>
<dbReference type="Proteomes" id="UP000051841">
    <property type="component" value="Unassembled WGS sequence"/>
</dbReference>
<gene>
    <name evidence="1" type="ORF">IV49_GL000476</name>
</gene>
<comment type="caution">
    <text evidence="1">The sequence shown here is derived from an EMBL/GenBank/DDBJ whole genome shotgun (WGS) entry which is preliminary data.</text>
</comment>
<reference evidence="1 2" key="1">
    <citation type="journal article" date="2015" name="Genome Announc.">
        <title>Expanding the biotechnology potential of lactobacilli through comparative genomics of 213 strains and associated genera.</title>
        <authorList>
            <person name="Sun Z."/>
            <person name="Harris H.M."/>
            <person name="McCann A."/>
            <person name="Guo C."/>
            <person name="Argimon S."/>
            <person name="Zhang W."/>
            <person name="Yang X."/>
            <person name="Jeffery I.B."/>
            <person name="Cooney J.C."/>
            <person name="Kagawa T.F."/>
            <person name="Liu W."/>
            <person name="Song Y."/>
            <person name="Salvetti E."/>
            <person name="Wrobel A."/>
            <person name="Rasinkangas P."/>
            <person name="Parkhill J."/>
            <person name="Rea M.C."/>
            <person name="O'Sullivan O."/>
            <person name="Ritari J."/>
            <person name="Douillard F.P."/>
            <person name="Paul Ross R."/>
            <person name="Yang R."/>
            <person name="Briner A.E."/>
            <person name="Felis G.E."/>
            <person name="de Vos W.M."/>
            <person name="Barrangou R."/>
            <person name="Klaenhammer T.R."/>
            <person name="Caufield P.W."/>
            <person name="Cui Y."/>
            <person name="Zhang H."/>
            <person name="O'Toole P.W."/>
        </authorList>
    </citation>
    <scope>NUCLEOTIDE SEQUENCE [LARGE SCALE GENOMIC DNA]</scope>
    <source>
        <strain evidence="1 2">DSM 20405</strain>
    </source>
</reference>
<keyword evidence="2" id="KW-1185">Reference proteome</keyword>
<dbReference type="PATRIC" id="fig|1410657.5.peg.503"/>
<evidence type="ECO:0000313" key="1">
    <source>
        <dbReference type="EMBL" id="KRN50030.1"/>
    </source>
</evidence>
<dbReference type="AlphaFoldDB" id="A0A0R2HCL0"/>
<protein>
    <submittedName>
        <fullName evidence="1">Uncharacterized protein</fullName>
    </submittedName>
</protein>
<sequence>MMGVSMTSVQAKRNHWKTEYIKFINKIENEKRKTHATEKIRYLLLDINKDSIPELFIENDVWLTDYRRSDIVVTSNNKKIDTLYFNLLISDLRYIPGKNKIYNQYFYKFIGFDYIISVKKGKFKVTGGMYPYSEEATLKHYEWNNKKVSKKTYKKKLKAAFNKKKSRKIRGKFVSAAKIKKRIRAY</sequence>
<organism evidence="1 2">
    <name type="scientific">Kandleria vitulina DSM 20405</name>
    <dbReference type="NCBI Taxonomy" id="1410657"/>
    <lineage>
        <taxon>Bacteria</taxon>
        <taxon>Bacillati</taxon>
        <taxon>Bacillota</taxon>
        <taxon>Erysipelotrichia</taxon>
        <taxon>Erysipelotrichales</taxon>
        <taxon>Coprobacillaceae</taxon>
        <taxon>Kandleria</taxon>
    </lineage>
</organism>
<dbReference type="EMBL" id="JQBL01000015">
    <property type="protein sequence ID" value="KRN50030.1"/>
    <property type="molecule type" value="Genomic_DNA"/>
</dbReference>
<proteinExistence type="predicted"/>